<dbReference type="PANTHER" id="PTHR34297:SF1">
    <property type="entry name" value="ASP23_GLS24 FAMILY ENVELOPE STRESS RESPONSE PROTEIN"/>
    <property type="match status" value="1"/>
</dbReference>
<dbReference type="AlphaFoldDB" id="A0A0R2JPK7"/>
<name>A0A0R2JPK7_9LACO</name>
<protein>
    <recommendedName>
        <fullName evidence="4">Alkaline shock protein</fullName>
    </recommendedName>
</protein>
<comment type="caution">
    <text evidence="2">The sequence shown here is derived from an EMBL/GenBank/DDBJ whole genome shotgun (WGS) entry which is preliminary data.</text>
</comment>
<organism evidence="2 3">
    <name type="scientific">Fructilactobacillus lindneri DSM 20690 = JCM 11027</name>
    <dbReference type="NCBI Taxonomy" id="1122148"/>
    <lineage>
        <taxon>Bacteria</taxon>
        <taxon>Bacillati</taxon>
        <taxon>Bacillota</taxon>
        <taxon>Bacilli</taxon>
        <taxon>Lactobacillales</taxon>
        <taxon>Lactobacillaceae</taxon>
        <taxon>Fructilactobacillus</taxon>
    </lineage>
</organism>
<gene>
    <name evidence="2" type="ORF">IV52_GL000464</name>
</gene>
<dbReference type="GeneID" id="61250344"/>
<dbReference type="Pfam" id="PF03780">
    <property type="entry name" value="Asp23"/>
    <property type="match status" value="1"/>
</dbReference>
<evidence type="ECO:0000313" key="3">
    <source>
        <dbReference type="Proteomes" id="UP000051565"/>
    </source>
</evidence>
<accession>A0A0R2JPK7</accession>
<dbReference type="EMBL" id="JQBT01000032">
    <property type="protein sequence ID" value="KRN79059.1"/>
    <property type="molecule type" value="Genomic_DNA"/>
</dbReference>
<dbReference type="STRING" id="53444.AYR59_05765"/>
<sequence length="145" mass="16068">MAAAEPFITLDIKKDDLGKIKISPRVIEVIAGIATIDVDGVNRMRGNFSSSVKGLFGKKERSKGVKLLFDENNKLDVYVYVYLDYGVSVPKVALQIQDQVRQQLLFMTDLHVGSVNVHVEGIVPEKTPKVDTDSLFDNDGENSEN</sequence>
<dbReference type="OrthoDB" id="9793465at2"/>
<dbReference type="RefSeq" id="WP_054646222.1">
    <property type="nucleotide sequence ID" value="NZ_FUXS01000001.1"/>
</dbReference>
<evidence type="ECO:0000313" key="2">
    <source>
        <dbReference type="EMBL" id="KRN79059.1"/>
    </source>
</evidence>
<dbReference type="Proteomes" id="UP000051565">
    <property type="component" value="Unassembled WGS sequence"/>
</dbReference>
<proteinExistence type="inferred from homology"/>
<dbReference type="InterPro" id="IPR005531">
    <property type="entry name" value="Asp23"/>
</dbReference>
<reference evidence="2 3" key="1">
    <citation type="journal article" date="2015" name="Genome Announc.">
        <title>Expanding the biotechnology potential of lactobacilli through comparative genomics of 213 strains and associated genera.</title>
        <authorList>
            <person name="Sun Z."/>
            <person name="Harris H.M."/>
            <person name="McCann A."/>
            <person name="Guo C."/>
            <person name="Argimon S."/>
            <person name="Zhang W."/>
            <person name="Yang X."/>
            <person name="Jeffery I.B."/>
            <person name="Cooney J.C."/>
            <person name="Kagawa T.F."/>
            <person name="Liu W."/>
            <person name="Song Y."/>
            <person name="Salvetti E."/>
            <person name="Wrobel A."/>
            <person name="Rasinkangas P."/>
            <person name="Parkhill J."/>
            <person name="Rea M.C."/>
            <person name="O'Sullivan O."/>
            <person name="Ritari J."/>
            <person name="Douillard F.P."/>
            <person name="Paul Ross R."/>
            <person name="Yang R."/>
            <person name="Briner A.E."/>
            <person name="Felis G.E."/>
            <person name="de Vos W.M."/>
            <person name="Barrangou R."/>
            <person name="Klaenhammer T.R."/>
            <person name="Caufield P.W."/>
            <person name="Cui Y."/>
            <person name="Zhang H."/>
            <person name="O'Toole P.W."/>
        </authorList>
    </citation>
    <scope>NUCLEOTIDE SEQUENCE [LARGE SCALE GENOMIC DNA]</scope>
    <source>
        <strain evidence="2 3">DSM 20690</strain>
    </source>
</reference>
<keyword evidence="3" id="KW-1185">Reference proteome</keyword>
<evidence type="ECO:0008006" key="4">
    <source>
        <dbReference type="Google" id="ProtNLM"/>
    </source>
</evidence>
<comment type="similarity">
    <text evidence="1">Belongs to the asp23 family.</text>
</comment>
<evidence type="ECO:0000256" key="1">
    <source>
        <dbReference type="ARBA" id="ARBA00005721"/>
    </source>
</evidence>
<dbReference type="PANTHER" id="PTHR34297">
    <property type="entry name" value="HYPOTHETICAL CYTOSOLIC PROTEIN-RELATED"/>
    <property type="match status" value="1"/>
</dbReference>
<dbReference type="PATRIC" id="fig|1122148.6.peg.483"/>